<feature type="domain" description="Calcineurin-like phosphoesterase" evidence="3">
    <location>
        <begin position="138"/>
        <end position="343"/>
    </location>
</feature>
<dbReference type="Gene3D" id="3.40.50.620">
    <property type="entry name" value="HUPs"/>
    <property type="match status" value="1"/>
</dbReference>
<dbReference type="InterPro" id="IPR000683">
    <property type="entry name" value="Gfo/Idh/MocA-like_OxRdtase_N"/>
</dbReference>
<keyword evidence="2" id="KW-0560">Oxidoreductase</keyword>
<feature type="domain" description="Cytidyltransferase-like" evidence="5">
    <location>
        <begin position="429"/>
        <end position="548"/>
    </location>
</feature>
<dbReference type="InterPro" id="IPR014729">
    <property type="entry name" value="Rossmann-like_a/b/a_fold"/>
</dbReference>
<dbReference type="SUPFAM" id="SSF56300">
    <property type="entry name" value="Metallo-dependent phosphatases"/>
    <property type="match status" value="1"/>
</dbReference>
<dbReference type="Pfam" id="PF01408">
    <property type="entry name" value="GFO_IDH_MocA"/>
    <property type="match status" value="1"/>
</dbReference>
<dbReference type="Proteomes" id="UP000183843">
    <property type="component" value="Unassembled WGS sequence"/>
</dbReference>
<dbReference type="AlphaFoldDB" id="A0A1I0YMI1"/>
<dbReference type="InterPro" id="IPR036291">
    <property type="entry name" value="NAD(P)-bd_dom_sf"/>
</dbReference>
<keyword evidence="6" id="KW-0808">Transferase</keyword>
<evidence type="ECO:0000313" key="6">
    <source>
        <dbReference type="EMBL" id="SFB13680.1"/>
    </source>
</evidence>
<evidence type="ECO:0000259" key="4">
    <source>
        <dbReference type="Pfam" id="PF01408"/>
    </source>
</evidence>
<evidence type="ECO:0000256" key="2">
    <source>
        <dbReference type="ARBA" id="ARBA00023002"/>
    </source>
</evidence>
<evidence type="ECO:0000313" key="7">
    <source>
        <dbReference type="Proteomes" id="UP000183843"/>
    </source>
</evidence>
<accession>A0A1I0YMI1</accession>
<dbReference type="Gene3D" id="3.30.360.10">
    <property type="entry name" value="Dihydrodipicolinate Reductase, domain 2"/>
    <property type="match status" value="1"/>
</dbReference>
<dbReference type="InterPro" id="IPR029052">
    <property type="entry name" value="Metallo-depent_PP-like"/>
</dbReference>
<proteinExistence type="inferred from homology"/>
<dbReference type="SUPFAM" id="SSF55347">
    <property type="entry name" value="Glyceraldehyde-3-phosphate dehydrogenase-like, C-terminal domain"/>
    <property type="match status" value="1"/>
</dbReference>
<dbReference type="InterPro" id="IPR004843">
    <property type="entry name" value="Calcineurin-like_PHP"/>
</dbReference>
<dbReference type="Pfam" id="PF01467">
    <property type="entry name" value="CTP_transf_like"/>
    <property type="match status" value="1"/>
</dbReference>
<dbReference type="InterPro" id="IPR004821">
    <property type="entry name" value="Cyt_trans-like"/>
</dbReference>
<dbReference type="PANTHER" id="PTHR22604">
    <property type="entry name" value="OXIDOREDUCTASES"/>
    <property type="match status" value="1"/>
</dbReference>
<dbReference type="SUPFAM" id="SSF51735">
    <property type="entry name" value="NAD(P)-binding Rossmann-fold domains"/>
    <property type="match status" value="1"/>
</dbReference>
<dbReference type="GO" id="GO:0016787">
    <property type="term" value="F:hydrolase activity"/>
    <property type="evidence" value="ECO:0007669"/>
    <property type="project" value="InterPro"/>
</dbReference>
<evidence type="ECO:0000259" key="3">
    <source>
        <dbReference type="Pfam" id="PF00149"/>
    </source>
</evidence>
<sequence length="875" mass="99994">MSEAKRQLIDRREVYPGDELHIEPNLSPACELALQYYNLLPKGEWIHNYTYASDGIWGEKDKLHLVQAGAVVKFSRRVGVDLLARSLSGGTLCENDISYLRQHCHWQLHSPIQEIDKQKVQRIIAQVESIRQPSDIVLAVLTDTHYTLGGNWPSLLANLHELRASLDGLIHLGDFTDGLLPKRETTAYVNNMLQGFAELQKPFYAVLGNHDANYFHINPETMSMSEQVTLYQQLTEPYKREPGQPYYSFDLQDQVRCFVLVSFDAAEKHRYGFDDGQIVWLKKEIDRVAANKKIIVLSHIAPILRLDAWTKVIRNGDMLMTLLEEHQKRYGNILAYIHGHTHADYIFRERGFPIVSIGCAKCEDMLVHKPKGFFTPRRQWGTYTEILFDIMVVSPTRNDIYFLRVGAGESRSLSGKLAKEERAVMKKVITYGSFDLFHEGHYRLLQRAKALGDYLIVGVTSEHFDENRGKLNIVDSLMERIHNVEKTGFADEIIIEDHVGQKVEDIQKYHVDIFTLGSDWTGKFDYLQEYCQVVYLERTNGISSTMKRAENYELLRFGVIGCGRIAGRFVDESYSVSGVNVEGVYNPHIDSAQKFQREFDLAFATADLAELWQKVNAVYIASPHGTHYEYAKKSLENGKHVLCEKPLCLKKQEAEELFALAREKGLLLMEAIKTAYSPGFTRLISMVKSGVIGEVRDVEACFTRITPSNLRELTDTNFGGSFTELGSYTLLPIVKLLGTKFNDIRFESFFAENGLDVYTKVYIKYHNALATSKTGLKIKSDGQLLISGTNGYIRVTPPWWKTTEFEICYEDYTQNEKVFTKYQGVGLRYELSDFVSTINGYRNGGFKLTAEESIAMADIMERYLAWRKKQAQAEK</sequence>
<dbReference type="Gene3D" id="3.40.50.720">
    <property type="entry name" value="NAD(P)-binding Rossmann-like Domain"/>
    <property type="match status" value="1"/>
</dbReference>
<dbReference type="InterPro" id="IPR050984">
    <property type="entry name" value="Gfo/Idh/MocA_domain"/>
</dbReference>
<dbReference type="GO" id="GO:0000166">
    <property type="term" value="F:nucleotide binding"/>
    <property type="evidence" value="ECO:0007669"/>
    <property type="project" value="InterPro"/>
</dbReference>
<dbReference type="RefSeq" id="WP_081351423.1">
    <property type="nucleotide sequence ID" value="NZ_FOJX01000015.1"/>
</dbReference>
<protein>
    <submittedName>
        <fullName evidence="6">Glycerol-3-phosphate cytidylyltransferase</fullName>
    </submittedName>
</protein>
<dbReference type="GO" id="GO:0016491">
    <property type="term" value="F:oxidoreductase activity"/>
    <property type="evidence" value="ECO:0007669"/>
    <property type="project" value="UniProtKB-KW"/>
</dbReference>
<evidence type="ECO:0000259" key="5">
    <source>
        <dbReference type="Pfam" id="PF01467"/>
    </source>
</evidence>
<dbReference type="NCBIfam" id="TIGR00125">
    <property type="entry name" value="cyt_tran_rel"/>
    <property type="match status" value="1"/>
</dbReference>
<feature type="domain" description="Gfo/Idh/MocA-like oxidoreductase N-terminal" evidence="4">
    <location>
        <begin position="555"/>
        <end position="670"/>
    </location>
</feature>
<name>A0A1I0YMI1_SELRU</name>
<dbReference type="Pfam" id="PF00149">
    <property type="entry name" value="Metallophos"/>
    <property type="match status" value="1"/>
</dbReference>
<dbReference type="PANTHER" id="PTHR22604:SF105">
    <property type="entry name" value="TRANS-1,2-DIHYDROBENZENE-1,2-DIOL DEHYDROGENASE"/>
    <property type="match status" value="1"/>
</dbReference>
<dbReference type="GO" id="GO:0016779">
    <property type="term" value="F:nucleotidyltransferase activity"/>
    <property type="evidence" value="ECO:0007669"/>
    <property type="project" value="UniProtKB-KW"/>
</dbReference>
<evidence type="ECO:0000256" key="1">
    <source>
        <dbReference type="ARBA" id="ARBA00010928"/>
    </source>
</evidence>
<dbReference type="EMBL" id="FOJX01000015">
    <property type="protein sequence ID" value="SFB13680.1"/>
    <property type="molecule type" value="Genomic_DNA"/>
</dbReference>
<comment type="similarity">
    <text evidence="1">Belongs to the Gfo/Idh/MocA family.</text>
</comment>
<organism evidence="6 7">
    <name type="scientific">Selenomonas ruminantium</name>
    <dbReference type="NCBI Taxonomy" id="971"/>
    <lineage>
        <taxon>Bacteria</taxon>
        <taxon>Bacillati</taxon>
        <taxon>Bacillota</taxon>
        <taxon>Negativicutes</taxon>
        <taxon>Selenomonadales</taxon>
        <taxon>Selenomonadaceae</taxon>
        <taxon>Selenomonas</taxon>
    </lineage>
</organism>
<gene>
    <name evidence="6" type="ORF">SAMN05216587_1159</name>
</gene>
<dbReference type="Gene3D" id="3.60.21.10">
    <property type="match status" value="1"/>
</dbReference>
<dbReference type="SUPFAM" id="SSF52374">
    <property type="entry name" value="Nucleotidylyl transferase"/>
    <property type="match status" value="1"/>
</dbReference>
<keyword evidence="6" id="KW-0548">Nucleotidyltransferase</keyword>
<reference evidence="6 7" key="1">
    <citation type="submission" date="2016-10" db="EMBL/GenBank/DDBJ databases">
        <authorList>
            <person name="de Groot N.N."/>
        </authorList>
    </citation>
    <scope>NUCLEOTIDE SEQUENCE [LARGE SCALE GENOMIC DNA]</scope>
    <source>
        <strain evidence="6 7">L14</strain>
    </source>
</reference>